<protein>
    <submittedName>
        <fullName evidence="3">Spy/CpxP family protein refolding chaperone</fullName>
    </submittedName>
</protein>
<dbReference type="Gene3D" id="1.20.120.1490">
    <property type="match status" value="1"/>
</dbReference>
<name>A0ABT7QKN0_9GAMM</name>
<dbReference type="EMBL" id="JANQAO010000001">
    <property type="protein sequence ID" value="MDM5147145.1"/>
    <property type="molecule type" value="Genomic_DNA"/>
</dbReference>
<feature type="coiled-coil region" evidence="1">
    <location>
        <begin position="41"/>
        <end position="68"/>
    </location>
</feature>
<feature type="compositionally biased region" description="Basic residues" evidence="2">
    <location>
        <begin position="140"/>
        <end position="150"/>
    </location>
</feature>
<organism evidence="3 4">
    <name type="scientific">Candidatus Doriopsillibacter californiensis</name>
    <dbReference type="NCBI Taxonomy" id="2970740"/>
    <lineage>
        <taxon>Bacteria</taxon>
        <taxon>Pseudomonadati</taxon>
        <taxon>Pseudomonadota</taxon>
        <taxon>Gammaproteobacteria</taxon>
        <taxon>Candidatus Tethybacterales</taxon>
        <taxon>Candidatus Persebacteraceae</taxon>
        <taxon>Candidatus Doriopsillibacter</taxon>
    </lineage>
</organism>
<keyword evidence="4" id="KW-1185">Reference proteome</keyword>
<dbReference type="Pfam" id="PF07813">
    <property type="entry name" value="LTXXQ"/>
    <property type="match status" value="1"/>
</dbReference>
<gene>
    <name evidence="3" type="ORF">NQX30_01955</name>
</gene>
<sequence length="162" mass="18439">MIESATKKIVVAIIAVSALAVGGVATAKFNKNGNDKMISRVSEKLDLNDQQEQQLANILKETREYRQKIYDQTRDEVRATLSKDSLSKEDALGLLKMHQQRHDDMQEYMAEKLSDFHAVLTKEQRQKATDVLLSFVSRGHMGHHGKHGKHGDHGNKWNHEEH</sequence>
<feature type="region of interest" description="Disordered" evidence="2">
    <location>
        <begin position="139"/>
        <end position="162"/>
    </location>
</feature>
<comment type="caution">
    <text evidence="3">The sequence shown here is derived from an EMBL/GenBank/DDBJ whole genome shotgun (WGS) entry which is preliminary data.</text>
</comment>
<reference evidence="3" key="2">
    <citation type="journal article" date="2023" name="Microbiome">
        <title>Synthase-selected sorting approach identifies a beta-lactone synthase in a nudibranch symbiotic bacterium.</title>
        <authorList>
            <person name="Dzunkova M."/>
            <person name="La Clair J.J."/>
            <person name="Tyml T."/>
            <person name="Doud D."/>
            <person name="Schulz F."/>
            <person name="Piquer-Esteban S."/>
            <person name="Porcel Sanchis D."/>
            <person name="Osborn A."/>
            <person name="Robinson D."/>
            <person name="Louie K.B."/>
            <person name="Bowen B.P."/>
            <person name="Bowers R.M."/>
            <person name="Lee J."/>
            <person name="Arnau V."/>
            <person name="Diaz-Villanueva W."/>
            <person name="Stepanauskas R."/>
            <person name="Gosliner T."/>
            <person name="Date S.V."/>
            <person name="Northen T.R."/>
            <person name="Cheng J.F."/>
            <person name="Burkart M.D."/>
            <person name="Woyke T."/>
        </authorList>
    </citation>
    <scope>NUCLEOTIDE SEQUENCE</scope>
    <source>
        <strain evidence="3">Df01</strain>
    </source>
</reference>
<evidence type="ECO:0000313" key="4">
    <source>
        <dbReference type="Proteomes" id="UP001168167"/>
    </source>
</evidence>
<dbReference type="Proteomes" id="UP001168167">
    <property type="component" value="Unassembled WGS sequence"/>
</dbReference>
<proteinExistence type="predicted"/>
<dbReference type="InterPro" id="IPR012899">
    <property type="entry name" value="LTXXQ"/>
</dbReference>
<reference evidence="3" key="1">
    <citation type="submission" date="2022-08" db="EMBL/GenBank/DDBJ databases">
        <authorList>
            <person name="Dzunkova M."/>
            <person name="La Clair J."/>
            <person name="Tyml T."/>
            <person name="Doud D."/>
            <person name="Schulz F."/>
            <person name="Piquer S."/>
            <person name="Porcel Sanchis D."/>
            <person name="Osborn A."/>
            <person name="Robinson D."/>
            <person name="Louie K.B."/>
            <person name="Bowen B.P."/>
            <person name="Bowers R."/>
            <person name="Lee J."/>
            <person name="Arnau Llombart V."/>
            <person name="Diaz Villanueva W."/>
            <person name="Gosliner T."/>
            <person name="Northen T."/>
            <person name="Cheng J.-F."/>
            <person name="Burkart M.D."/>
            <person name="Woyke T."/>
        </authorList>
    </citation>
    <scope>NUCLEOTIDE SEQUENCE</scope>
    <source>
        <strain evidence="3">Df01</strain>
    </source>
</reference>
<feature type="compositionally biased region" description="Basic and acidic residues" evidence="2">
    <location>
        <begin position="151"/>
        <end position="162"/>
    </location>
</feature>
<evidence type="ECO:0000313" key="3">
    <source>
        <dbReference type="EMBL" id="MDM5147145.1"/>
    </source>
</evidence>
<accession>A0ABT7QKN0</accession>
<evidence type="ECO:0000256" key="1">
    <source>
        <dbReference type="SAM" id="Coils"/>
    </source>
</evidence>
<evidence type="ECO:0000256" key="2">
    <source>
        <dbReference type="SAM" id="MobiDB-lite"/>
    </source>
</evidence>
<keyword evidence="1" id="KW-0175">Coiled coil</keyword>